<dbReference type="Proteomes" id="UP000238956">
    <property type="component" value="Chromosome"/>
</dbReference>
<keyword evidence="6 8" id="KW-0413">Isomerase</keyword>
<proteinExistence type="inferred from homology"/>
<comment type="similarity">
    <text evidence="3 8">Belongs to the aldose epimerase family.</text>
</comment>
<dbReference type="EC" id="5.1.3.3" evidence="4 8"/>
<dbReference type="Pfam" id="PF01263">
    <property type="entry name" value="Aldose_epim"/>
    <property type="match status" value="1"/>
</dbReference>
<dbReference type="InterPro" id="IPR015443">
    <property type="entry name" value="Aldose_1-epimerase"/>
</dbReference>
<gene>
    <name evidence="12" type="ORF">C0J00_01240</name>
</gene>
<feature type="active site" description="Proton acceptor" evidence="9">
    <location>
        <position position="313"/>
    </location>
</feature>
<evidence type="ECO:0000313" key="12">
    <source>
        <dbReference type="EMBL" id="AUW95846.1"/>
    </source>
</evidence>
<evidence type="ECO:0000313" key="13">
    <source>
        <dbReference type="Proteomes" id="UP000238956"/>
    </source>
</evidence>
<dbReference type="RefSeq" id="WP_104967187.1">
    <property type="nucleotide sequence ID" value="NZ_CP025536.1"/>
</dbReference>
<dbReference type="CDD" id="cd09019">
    <property type="entry name" value="galactose_mutarotase_like"/>
    <property type="match status" value="1"/>
</dbReference>
<evidence type="ECO:0000256" key="8">
    <source>
        <dbReference type="PIRNR" id="PIRNR005096"/>
    </source>
</evidence>
<reference evidence="12 13" key="2">
    <citation type="submission" date="2018-02" db="EMBL/GenBank/DDBJ databases">
        <title>Whole genome sequencing analysis of Streptococcus pluranimalium isolated from cattle infected mastitis in China.</title>
        <authorList>
            <person name="Zhang J.-R."/>
            <person name="Hu G.-Z."/>
        </authorList>
    </citation>
    <scope>NUCLEOTIDE SEQUENCE [LARGE SCALE GENOMIC DNA]</scope>
    <source>
        <strain evidence="12 13">TH11417</strain>
    </source>
</reference>
<evidence type="ECO:0000256" key="9">
    <source>
        <dbReference type="PIRSR" id="PIRSR005096-1"/>
    </source>
</evidence>
<feature type="active site" description="Proton donor" evidence="9">
    <location>
        <position position="177"/>
    </location>
</feature>
<dbReference type="GeneID" id="98392535"/>
<sequence length="348" mass="38485">MLQTQKISTAQGSVTNITLSNHNQTSLIISSLGATLLSFKTQDKKGRLQDIVLGFDAIDDYFNNTDTYFGASVGRIANRTENASFSLNGETFQIAENDGNNNLHSGPNGYQTRIWEVDCLDEVNNQVTFKLESPDGDQGYPGNLTLHISYQLTKDNHLKITYQALADKDTPFSPTNHSYFNLNGHASGSIENHLLKLNASTYTPIRDSKSIPIGDIADVEGTPFDFKNPKTIGQDISQSFDQLELAGGYDHNFILDHPSLQYPFATVIGDKTGIILEAFTDLPGVQFYSGNFLNNHPGKERALYGKRHGFCLETQFFPNAINTPHFPSPVLKANTPTTYQTIYKVGVM</sequence>
<dbReference type="PROSITE" id="PS00545">
    <property type="entry name" value="ALDOSE_1_EPIMERASE"/>
    <property type="match status" value="1"/>
</dbReference>
<organism evidence="12 13">
    <name type="scientific">Streptococcus pluranimalium</name>
    <dbReference type="NCBI Taxonomy" id="82348"/>
    <lineage>
        <taxon>Bacteria</taxon>
        <taxon>Bacillati</taxon>
        <taxon>Bacillota</taxon>
        <taxon>Bacilli</taxon>
        <taxon>Lactobacillales</taxon>
        <taxon>Streptococcaceae</taxon>
        <taxon>Streptococcus</taxon>
    </lineage>
</organism>
<feature type="binding site" evidence="11">
    <location>
        <begin position="177"/>
        <end position="179"/>
    </location>
    <ligand>
        <name>beta-D-galactose</name>
        <dbReference type="ChEBI" id="CHEBI:27667"/>
    </ligand>
</feature>
<evidence type="ECO:0000256" key="6">
    <source>
        <dbReference type="ARBA" id="ARBA00023235"/>
    </source>
</evidence>
<dbReference type="EMBL" id="CP025536">
    <property type="protein sequence ID" value="AUW95846.1"/>
    <property type="molecule type" value="Genomic_DNA"/>
</dbReference>
<feature type="binding site" evidence="11">
    <location>
        <begin position="78"/>
        <end position="79"/>
    </location>
    <ligand>
        <name>beta-D-galactose</name>
        <dbReference type="ChEBI" id="CHEBI:27667"/>
    </ligand>
</feature>
<dbReference type="InterPro" id="IPR047215">
    <property type="entry name" value="Galactose_mutarotase-like"/>
</dbReference>
<dbReference type="InterPro" id="IPR011013">
    <property type="entry name" value="Gal_mutarotase_sf_dom"/>
</dbReference>
<dbReference type="GO" id="GO:0030246">
    <property type="term" value="F:carbohydrate binding"/>
    <property type="evidence" value="ECO:0007669"/>
    <property type="project" value="InterPro"/>
</dbReference>
<protein>
    <recommendedName>
        <fullName evidence="5 8">Aldose 1-epimerase</fullName>
        <ecNumber evidence="4 8">5.1.3.3</ecNumber>
    </recommendedName>
</protein>
<evidence type="ECO:0000256" key="2">
    <source>
        <dbReference type="ARBA" id="ARBA00005028"/>
    </source>
</evidence>
<reference evidence="12 13" key="1">
    <citation type="submission" date="2017-12" db="EMBL/GenBank/DDBJ databases">
        <authorList>
            <person name="Hurst M.R.H."/>
        </authorList>
    </citation>
    <scope>NUCLEOTIDE SEQUENCE [LARGE SCALE GENOMIC DNA]</scope>
    <source>
        <strain evidence="12 13">TH11417</strain>
    </source>
</reference>
<evidence type="ECO:0000256" key="10">
    <source>
        <dbReference type="PIRSR" id="PIRSR005096-2"/>
    </source>
</evidence>
<evidence type="ECO:0000256" key="5">
    <source>
        <dbReference type="ARBA" id="ARBA00014165"/>
    </source>
</evidence>
<name>A0A2L0D221_9STRE</name>
<evidence type="ECO:0000256" key="1">
    <source>
        <dbReference type="ARBA" id="ARBA00001614"/>
    </source>
</evidence>
<feature type="binding site" evidence="10">
    <location>
        <position position="250"/>
    </location>
    <ligand>
        <name>beta-D-galactose</name>
        <dbReference type="ChEBI" id="CHEBI:27667"/>
    </ligand>
</feature>
<keyword evidence="13" id="KW-1185">Reference proteome</keyword>
<comment type="pathway">
    <text evidence="2 8">Carbohydrate metabolism; hexose metabolism.</text>
</comment>
<dbReference type="InterPro" id="IPR008183">
    <property type="entry name" value="Aldose_1/G6P_1-epimerase"/>
</dbReference>
<dbReference type="KEGG" id="splr:C0J00_01240"/>
<dbReference type="SUPFAM" id="SSF74650">
    <property type="entry name" value="Galactose mutarotase-like"/>
    <property type="match status" value="1"/>
</dbReference>
<dbReference type="GO" id="GO:0006006">
    <property type="term" value="P:glucose metabolic process"/>
    <property type="evidence" value="ECO:0007669"/>
    <property type="project" value="TreeGrafter"/>
</dbReference>
<evidence type="ECO:0000256" key="3">
    <source>
        <dbReference type="ARBA" id="ARBA00006206"/>
    </source>
</evidence>
<evidence type="ECO:0000256" key="11">
    <source>
        <dbReference type="PIRSR" id="PIRSR005096-3"/>
    </source>
</evidence>
<dbReference type="PANTHER" id="PTHR10091">
    <property type="entry name" value="ALDOSE-1-EPIMERASE"/>
    <property type="match status" value="1"/>
</dbReference>
<evidence type="ECO:0000256" key="4">
    <source>
        <dbReference type="ARBA" id="ARBA00013185"/>
    </source>
</evidence>
<dbReference type="AlphaFoldDB" id="A0A2L0D221"/>
<dbReference type="InterPro" id="IPR014718">
    <property type="entry name" value="GH-type_carb-bd"/>
</dbReference>
<evidence type="ECO:0000256" key="7">
    <source>
        <dbReference type="ARBA" id="ARBA00023277"/>
    </source>
</evidence>
<dbReference type="GO" id="GO:0033499">
    <property type="term" value="P:galactose catabolic process via UDP-galactose, Leloir pathway"/>
    <property type="evidence" value="ECO:0007669"/>
    <property type="project" value="TreeGrafter"/>
</dbReference>
<dbReference type="InterPro" id="IPR018052">
    <property type="entry name" value="Ald1_epimerase_CS"/>
</dbReference>
<dbReference type="PANTHER" id="PTHR10091:SF0">
    <property type="entry name" value="GALACTOSE MUTAROTASE"/>
    <property type="match status" value="1"/>
</dbReference>
<dbReference type="GO" id="GO:0004034">
    <property type="term" value="F:aldose 1-epimerase activity"/>
    <property type="evidence" value="ECO:0007669"/>
    <property type="project" value="UniProtKB-EC"/>
</dbReference>
<dbReference type="PIRSF" id="PIRSF005096">
    <property type="entry name" value="GALM"/>
    <property type="match status" value="1"/>
</dbReference>
<dbReference type="NCBIfam" id="NF008277">
    <property type="entry name" value="PRK11055.1"/>
    <property type="match status" value="1"/>
</dbReference>
<keyword evidence="7 8" id="KW-0119">Carbohydrate metabolism</keyword>
<accession>A0A2L0D221</accession>
<dbReference type="UniPathway" id="UPA00242"/>
<dbReference type="OrthoDB" id="9779408at2"/>
<comment type="catalytic activity">
    <reaction evidence="1 8">
        <text>alpha-D-glucose = beta-D-glucose</text>
        <dbReference type="Rhea" id="RHEA:10264"/>
        <dbReference type="ChEBI" id="CHEBI:15903"/>
        <dbReference type="ChEBI" id="CHEBI:17925"/>
        <dbReference type="EC" id="5.1.3.3"/>
    </reaction>
</comment>
<dbReference type="Gene3D" id="2.70.98.10">
    <property type="match status" value="1"/>
</dbReference>